<organism evidence="1 2">
    <name type="scientific">Lacrimispora xylanisolvens</name>
    <dbReference type="NCBI Taxonomy" id="384636"/>
    <lineage>
        <taxon>Bacteria</taxon>
        <taxon>Bacillati</taxon>
        <taxon>Bacillota</taxon>
        <taxon>Clostridia</taxon>
        <taxon>Lachnospirales</taxon>
        <taxon>Lachnospiraceae</taxon>
        <taxon>Lacrimispora</taxon>
    </lineage>
</organism>
<evidence type="ECO:0000313" key="1">
    <source>
        <dbReference type="EMBL" id="PPK80973.1"/>
    </source>
</evidence>
<dbReference type="OrthoDB" id="9811033at2"/>
<dbReference type="EMBL" id="PTJA01000005">
    <property type="protein sequence ID" value="PPK80973.1"/>
    <property type="molecule type" value="Genomic_DNA"/>
</dbReference>
<gene>
    <name evidence="1" type="ORF">BXY41_105192</name>
</gene>
<accession>A0A2S6HTA3</accession>
<protein>
    <recommendedName>
        <fullName evidence="3">Acyl carrier protein</fullName>
    </recommendedName>
</protein>
<reference evidence="1 2" key="1">
    <citation type="submission" date="2018-02" db="EMBL/GenBank/DDBJ databases">
        <title>Genomic Encyclopedia of Archaeal and Bacterial Type Strains, Phase II (KMG-II): from individual species to whole genera.</title>
        <authorList>
            <person name="Goeker M."/>
        </authorList>
    </citation>
    <scope>NUCLEOTIDE SEQUENCE [LARGE SCALE GENOMIC DNA]</scope>
    <source>
        <strain evidence="1 2">DSM 3808</strain>
    </source>
</reference>
<sequence>MTNLEKYDQLFIKDLRVKKEDLEDLKYRGISTWDSMGHMDLVTDLEEVFDIHFNTADVMNFSSYEKGKEVMKKYGVMI</sequence>
<evidence type="ECO:0000313" key="2">
    <source>
        <dbReference type="Proteomes" id="UP000237749"/>
    </source>
</evidence>
<name>A0A2S6HTA3_9FIRM</name>
<dbReference type="InterPro" id="IPR036736">
    <property type="entry name" value="ACP-like_sf"/>
</dbReference>
<dbReference type="AlphaFoldDB" id="A0A2S6HTA3"/>
<dbReference type="Gene3D" id="1.10.1200.10">
    <property type="entry name" value="ACP-like"/>
    <property type="match status" value="1"/>
</dbReference>
<evidence type="ECO:0008006" key="3">
    <source>
        <dbReference type="Google" id="ProtNLM"/>
    </source>
</evidence>
<dbReference type="Proteomes" id="UP000237749">
    <property type="component" value="Unassembled WGS sequence"/>
</dbReference>
<comment type="caution">
    <text evidence="1">The sequence shown here is derived from an EMBL/GenBank/DDBJ whole genome shotgun (WGS) entry which is preliminary data.</text>
</comment>
<dbReference type="RefSeq" id="WP_104436959.1">
    <property type="nucleotide sequence ID" value="NZ_PTJA01000005.1"/>
</dbReference>
<proteinExistence type="predicted"/>
<dbReference type="SUPFAM" id="SSF47336">
    <property type="entry name" value="ACP-like"/>
    <property type="match status" value="1"/>
</dbReference>
<keyword evidence="2" id="KW-1185">Reference proteome</keyword>